<dbReference type="InterPro" id="IPR008728">
    <property type="entry name" value="Elongator_complex_protein_4"/>
</dbReference>
<dbReference type="GO" id="GO:0002098">
    <property type="term" value="P:tRNA wobble uridine modification"/>
    <property type="evidence" value="ECO:0007669"/>
    <property type="project" value="InterPro"/>
</dbReference>
<evidence type="ECO:0000313" key="9">
    <source>
        <dbReference type="EMBL" id="CAI5447411.1"/>
    </source>
</evidence>
<comment type="subcellular location">
    <subcellularLocation>
        <location evidence="2">Cytoplasm</location>
    </subcellularLocation>
    <subcellularLocation>
        <location evidence="1">Nucleus</location>
    </subcellularLocation>
</comment>
<dbReference type="GO" id="GO:0005737">
    <property type="term" value="C:cytoplasm"/>
    <property type="evidence" value="ECO:0007669"/>
    <property type="project" value="UniProtKB-SubCell"/>
</dbReference>
<evidence type="ECO:0000256" key="8">
    <source>
        <dbReference type="ARBA" id="ARBA00023242"/>
    </source>
</evidence>
<dbReference type="OrthoDB" id="289162at2759"/>
<sequence length="301" mass="34054">MFNIGEQVQIPGCSTKKRILETSSGCPSLDTLMGGALTGSSLVLIDEVNSRYYSEFLIKYFLAEGVSQKHHCILVDPLDSSEKLRNSIPTRKIAAETPANVAPRISPEEDMKIAWRYEKIAKVSEKSQEDPWNFQNHVENPEISLIAATNFADLLAKLAELLATHAKKGATKNLMRLVIRGITSAIWEDVESRAKFLAILRRILRESWAVCYLVGCSEEVAPATWRQIESIADAHFQLKEFDEDEKKDLQISGQRKRLFLSEKFTQTSKCWHQKGFQIRVLHLPPALDDEKSTSSCQKIDF</sequence>
<dbReference type="Gene3D" id="3.40.50.300">
    <property type="entry name" value="P-loop containing nucleotide triphosphate hydrolases"/>
    <property type="match status" value="1"/>
</dbReference>
<comment type="similarity">
    <text evidence="4">Belongs to the ELP4 family.</text>
</comment>
<evidence type="ECO:0000313" key="10">
    <source>
        <dbReference type="Proteomes" id="UP001152747"/>
    </source>
</evidence>
<accession>A0A9P1INQ1</accession>
<evidence type="ECO:0000256" key="2">
    <source>
        <dbReference type="ARBA" id="ARBA00004496"/>
    </source>
</evidence>
<dbReference type="GO" id="GO:0033588">
    <property type="term" value="C:elongator holoenzyme complex"/>
    <property type="evidence" value="ECO:0007669"/>
    <property type="project" value="InterPro"/>
</dbReference>
<reference evidence="9" key="1">
    <citation type="submission" date="2022-11" db="EMBL/GenBank/DDBJ databases">
        <authorList>
            <person name="Kikuchi T."/>
        </authorList>
    </citation>
    <scope>NUCLEOTIDE SEQUENCE</scope>
    <source>
        <strain evidence="9">PS1010</strain>
    </source>
</reference>
<keyword evidence="6" id="KW-0963">Cytoplasm</keyword>
<gene>
    <name evidence="9" type="ORF">CAMP_LOCUS10048</name>
</gene>
<keyword evidence="10" id="KW-1185">Reference proteome</keyword>
<proteinExistence type="inferred from homology"/>
<evidence type="ECO:0000256" key="1">
    <source>
        <dbReference type="ARBA" id="ARBA00004123"/>
    </source>
</evidence>
<comment type="caution">
    <text evidence="9">The sequence shown here is derived from an EMBL/GenBank/DDBJ whole genome shotgun (WGS) entry which is preliminary data.</text>
</comment>
<keyword evidence="8" id="KW-0539">Nucleus</keyword>
<organism evidence="9 10">
    <name type="scientific">Caenorhabditis angaria</name>
    <dbReference type="NCBI Taxonomy" id="860376"/>
    <lineage>
        <taxon>Eukaryota</taxon>
        <taxon>Metazoa</taxon>
        <taxon>Ecdysozoa</taxon>
        <taxon>Nematoda</taxon>
        <taxon>Chromadorea</taxon>
        <taxon>Rhabditida</taxon>
        <taxon>Rhabditina</taxon>
        <taxon>Rhabditomorpha</taxon>
        <taxon>Rhabditoidea</taxon>
        <taxon>Rhabditidae</taxon>
        <taxon>Peloderinae</taxon>
        <taxon>Caenorhabditis</taxon>
    </lineage>
</organism>
<evidence type="ECO:0000256" key="3">
    <source>
        <dbReference type="ARBA" id="ARBA00005043"/>
    </source>
</evidence>
<evidence type="ECO:0000256" key="7">
    <source>
        <dbReference type="ARBA" id="ARBA00022694"/>
    </source>
</evidence>
<dbReference type="PANTHER" id="PTHR12896">
    <property type="entry name" value="PAX6 NEIGHBOR PROTEIN PAXNEB"/>
    <property type="match status" value="1"/>
</dbReference>
<dbReference type="AlphaFoldDB" id="A0A9P1INQ1"/>
<evidence type="ECO:0000256" key="5">
    <source>
        <dbReference type="ARBA" id="ARBA00020265"/>
    </source>
</evidence>
<dbReference type="PANTHER" id="PTHR12896:SF1">
    <property type="entry name" value="ELONGATOR COMPLEX PROTEIN 4"/>
    <property type="match status" value="1"/>
</dbReference>
<dbReference type="InterPro" id="IPR027417">
    <property type="entry name" value="P-loop_NTPase"/>
</dbReference>
<dbReference type="GO" id="GO:0008023">
    <property type="term" value="C:transcription elongation factor complex"/>
    <property type="evidence" value="ECO:0007669"/>
    <property type="project" value="TreeGrafter"/>
</dbReference>
<evidence type="ECO:0000256" key="4">
    <source>
        <dbReference type="ARBA" id="ARBA00007573"/>
    </source>
</evidence>
<dbReference type="Pfam" id="PF05625">
    <property type="entry name" value="PAXNEB"/>
    <property type="match status" value="1"/>
</dbReference>
<comment type="pathway">
    <text evidence="3">tRNA modification; 5-methoxycarbonylmethyl-2-thiouridine-tRNA biosynthesis.</text>
</comment>
<evidence type="ECO:0000256" key="6">
    <source>
        <dbReference type="ARBA" id="ARBA00022490"/>
    </source>
</evidence>
<dbReference type="Proteomes" id="UP001152747">
    <property type="component" value="Unassembled WGS sequence"/>
</dbReference>
<protein>
    <recommendedName>
        <fullName evidence="5">Elongator complex protein 4</fullName>
    </recommendedName>
</protein>
<name>A0A9P1INQ1_9PELO</name>
<dbReference type="EMBL" id="CANHGI010000004">
    <property type="protein sequence ID" value="CAI5447411.1"/>
    <property type="molecule type" value="Genomic_DNA"/>
</dbReference>
<keyword evidence="7" id="KW-0819">tRNA processing</keyword>